<organism evidence="2">
    <name type="scientific">Spironucleus salmonicida</name>
    <dbReference type="NCBI Taxonomy" id="348837"/>
    <lineage>
        <taxon>Eukaryota</taxon>
        <taxon>Metamonada</taxon>
        <taxon>Diplomonadida</taxon>
        <taxon>Hexamitidae</taxon>
        <taxon>Hexamitinae</taxon>
        <taxon>Spironucleus</taxon>
    </lineage>
</organism>
<protein>
    <submittedName>
        <fullName evidence="2">Uncharacterized protein</fullName>
    </submittedName>
</protein>
<reference evidence="2" key="1">
    <citation type="journal article" date="2014" name="PLoS Genet.">
        <title>The Genome of Spironucleus salmonicida Highlights a Fish Pathogen Adapted to Fluctuating Environments.</title>
        <authorList>
            <person name="Xu F."/>
            <person name="Jerlstrom-Hultqvist J."/>
            <person name="Einarsson E."/>
            <person name="Astvaldsson A."/>
            <person name="Svard S.G."/>
            <person name="Andersson J.O."/>
        </authorList>
    </citation>
    <scope>NUCLEOTIDE SEQUENCE</scope>
</reference>
<evidence type="ECO:0000313" key="2">
    <source>
        <dbReference type="EMBL" id="EST47540.1"/>
    </source>
</evidence>
<keyword evidence="1" id="KW-0732">Signal</keyword>
<accession>V6LSG1</accession>
<dbReference type="EMBL" id="KI546040">
    <property type="protein sequence ID" value="EST47540.1"/>
    <property type="molecule type" value="Genomic_DNA"/>
</dbReference>
<feature type="chain" id="PRO_5004749312" evidence="1">
    <location>
        <begin position="18"/>
        <end position="119"/>
    </location>
</feature>
<evidence type="ECO:0000256" key="1">
    <source>
        <dbReference type="SAM" id="SignalP"/>
    </source>
</evidence>
<feature type="signal peptide" evidence="1">
    <location>
        <begin position="1"/>
        <end position="17"/>
    </location>
</feature>
<proteinExistence type="predicted"/>
<gene>
    <name evidence="2" type="ORF">SS50377_12523</name>
</gene>
<dbReference type="AlphaFoldDB" id="V6LSG1"/>
<sequence length="119" mass="13588">MQLVLLILYQYLQLLASVLCNIGSSCNHQGDQKLTLCNNRRMEFKLNGNMDNIRVQSVLIGKLTLSSCEFQILYTQHIKYIIVGNYLLDSQRLTGVQQLPSGQQTNTQKIHNIKALSKY</sequence>
<name>V6LSG1_9EUKA</name>